<sequence>MGTSRMSPTIIASSAQAQPVQSPFQINNLPGAVTAQVNTHDGKLAAIAAIIRFSQNHGYFIYQHEDPMLSKKAITMTQSCDNGKFLIQEIDDNLPDLRMQRIYIQVHHVPPQRLMVEHLLDHLAENTLGRKNLELKKNVTIDVFDSDADWGLRDNAGFIVTDRLQLHQISVDSDELFKVLKQSKDITITNLKLSNETDKDAILDYDCTLSTHNRAEFLEFLFSQTIVYIARRENVVGYLVASKADNRVLALYADDQNVADTLLLHHLKQSKAKKAIFCTPRAQWRKLSTLFSLKSRAIYRRHTRSVPSNVKWDRIYAFNAGLNLF</sequence>
<name>A0AC34PWM3_9BILA</name>
<evidence type="ECO:0000313" key="1">
    <source>
        <dbReference type="Proteomes" id="UP000887576"/>
    </source>
</evidence>
<protein>
    <submittedName>
        <fullName evidence="2">YitH acetyltransferase (GNAT) domain-containing protein</fullName>
    </submittedName>
</protein>
<organism evidence="1 2">
    <name type="scientific">Panagrolaimus sp. JU765</name>
    <dbReference type="NCBI Taxonomy" id="591449"/>
    <lineage>
        <taxon>Eukaryota</taxon>
        <taxon>Metazoa</taxon>
        <taxon>Ecdysozoa</taxon>
        <taxon>Nematoda</taxon>
        <taxon>Chromadorea</taxon>
        <taxon>Rhabditida</taxon>
        <taxon>Tylenchina</taxon>
        <taxon>Panagrolaimomorpha</taxon>
        <taxon>Panagrolaimoidea</taxon>
        <taxon>Panagrolaimidae</taxon>
        <taxon>Panagrolaimus</taxon>
    </lineage>
</organism>
<proteinExistence type="predicted"/>
<dbReference type="Proteomes" id="UP000887576">
    <property type="component" value="Unplaced"/>
</dbReference>
<accession>A0AC34PWM3</accession>
<dbReference type="WBParaSite" id="JU765_v2.g10675.t1">
    <property type="protein sequence ID" value="JU765_v2.g10675.t1"/>
    <property type="gene ID" value="JU765_v2.g10675"/>
</dbReference>
<reference evidence="2" key="1">
    <citation type="submission" date="2022-11" db="UniProtKB">
        <authorList>
            <consortium name="WormBaseParasite"/>
        </authorList>
    </citation>
    <scope>IDENTIFICATION</scope>
</reference>
<evidence type="ECO:0000313" key="2">
    <source>
        <dbReference type="WBParaSite" id="JU765_v2.g10675.t1"/>
    </source>
</evidence>